<name>A0A852XAC4_9MICO</name>
<proteinExistence type="predicted"/>
<evidence type="ECO:0000256" key="2">
    <source>
        <dbReference type="SAM" id="SignalP"/>
    </source>
</evidence>
<sequence>MKKLSVAFAGLAIAALALTGCASSPADRAVKVTPSAEAEPSETPEAAPADAAFDGGADAAPGSTVPAGTWGNIPYLDYDDNESVLSHHLKSIDKAAQADVDTLVAEIPELKGMDVYFANVESRYVSGDLQPFTQPSDFDVVDANGDRVQSLILVGFDACPSDSFGDEEEVKTQVITNCYAAAVAPGGNVPAGVKWSQYDTPTEEEPVLFVIK</sequence>
<gene>
    <name evidence="3" type="ORF">BJY17_003542</name>
</gene>
<feature type="chain" id="PRO_5032397232" description="Lipoprotein" evidence="2">
    <location>
        <begin position="29"/>
        <end position="212"/>
    </location>
</feature>
<evidence type="ECO:0008006" key="5">
    <source>
        <dbReference type="Google" id="ProtNLM"/>
    </source>
</evidence>
<evidence type="ECO:0000256" key="1">
    <source>
        <dbReference type="SAM" id="MobiDB-lite"/>
    </source>
</evidence>
<accession>A0A852XAC4</accession>
<dbReference type="AlphaFoldDB" id="A0A852XAC4"/>
<organism evidence="3 4">
    <name type="scientific">Agromyces hippuratus</name>
    <dbReference type="NCBI Taxonomy" id="286438"/>
    <lineage>
        <taxon>Bacteria</taxon>
        <taxon>Bacillati</taxon>
        <taxon>Actinomycetota</taxon>
        <taxon>Actinomycetes</taxon>
        <taxon>Micrococcales</taxon>
        <taxon>Microbacteriaceae</taxon>
        <taxon>Agromyces</taxon>
    </lineage>
</organism>
<dbReference type="EMBL" id="JACCFI010000001">
    <property type="protein sequence ID" value="NYG22795.1"/>
    <property type="molecule type" value="Genomic_DNA"/>
</dbReference>
<evidence type="ECO:0000313" key="3">
    <source>
        <dbReference type="EMBL" id="NYG22795.1"/>
    </source>
</evidence>
<dbReference type="Proteomes" id="UP000549066">
    <property type="component" value="Unassembled WGS sequence"/>
</dbReference>
<keyword evidence="2" id="KW-0732">Signal</keyword>
<protein>
    <recommendedName>
        <fullName evidence="5">Lipoprotein</fullName>
    </recommendedName>
</protein>
<keyword evidence="4" id="KW-1185">Reference proteome</keyword>
<evidence type="ECO:0000313" key="4">
    <source>
        <dbReference type="Proteomes" id="UP000549066"/>
    </source>
</evidence>
<dbReference type="PROSITE" id="PS51257">
    <property type="entry name" value="PROKAR_LIPOPROTEIN"/>
    <property type="match status" value="1"/>
</dbReference>
<feature type="signal peptide" evidence="2">
    <location>
        <begin position="1"/>
        <end position="28"/>
    </location>
</feature>
<comment type="caution">
    <text evidence="3">The sequence shown here is derived from an EMBL/GenBank/DDBJ whole genome shotgun (WGS) entry which is preliminary data.</text>
</comment>
<dbReference type="RefSeq" id="WP_179552555.1">
    <property type="nucleotide sequence ID" value="NZ_JACCFI010000001.1"/>
</dbReference>
<feature type="compositionally biased region" description="Low complexity" evidence="1">
    <location>
        <begin position="34"/>
        <end position="63"/>
    </location>
</feature>
<feature type="region of interest" description="Disordered" evidence="1">
    <location>
        <begin position="32"/>
        <end position="65"/>
    </location>
</feature>
<reference evidence="3 4" key="1">
    <citation type="submission" date="2020-07" db="EMBL/GenBank/DDBJ databases">
        <title>Sequencing the genomes of 1000 actinobacteria strains.</title>
        <authorList>
            <person name="Klenk H.-P."/>
        </authorList>
    </citation>
    <scope>NUCLEOTIDE SEQUENCE [LARGE SCALE GENOMIC DNA]</scope>
    <source>
        <strain evidence="3 4">DSM 8598</strain>
    </source>
</reference>